<proteinExistence type="predicted"/>
<feature type="compositionally biased region" description="Basic residues" evidence="1">
    <location>
        <begin position="1"/>
        <end position="12"/>
    </location>
</feature>
<evidence type="ECO:0000313" key="3">
    <source>
        <dbReference type="Proteomes" id="UP000800036"/>
    </source>
</evidence>
<feature type="region of interest" description="Disordered" evidence="1">
    <location>
        <begin position="174"/>
        <end position="202"/>
    </location>
</feature>
<dbReference type="AlphaFoldDB" id="A0A6A5UKB7"/>
<accession>A0A6A5UKB7</accession>
<dbReference type="EMBL" id="ML976758">
    <property type="protein sequence ID" value="KAF1965663.1"/>
    <property type="molecule type" value="Genomic_DNA"/>
</dbReference>
<protein>
    <submittedName>
        <fullName evidence="2">Uncharacterized protein</fullName>
    </submittedName>
</protein>
<feature type="compositionally biased region" description="Polar residues" evidence="1">
    <location>
        <begin position="13"/>
        <end position="22"/>
    </location>
</feature>
<organism evidence="2 3">
    <name type="scientific">Bimuria novae-zelandiae CBS 107.79</name>
    <dbReference type="NCBI Taxonomy" id="1447943"/>
    <lineage>
        <taxon>Eukaryota</taxon>
        <taxon>Fungi</taxon>
        <taxon>Dikarya</taxon>
        <taxon>Ascomycota</taxon>
        <taxon>Pezizomycotina</taxon>
        <taxon>Dothideomycetes</taxon>
        <taxon>Pleosporomycetidae</taxon>
        <taxon>Pleosporales</taxon>
        <taxon>Massarineae</taxon>
        <taxon>Didymosphaeriaceae</taxon>
        <taxon>Bimuria</taxon>
    </lineage>
</organism>
<sequence length="304" mass="34332">MGPRRKFAKNKCHSAQMSNSPARPSDVLRRYSELLDNDLYVKHVMVQKLLVLCKKFGPQGFETTLVSRLLPFWLQLEGSPDDHLQNDQKTKGLGRVKIENNDIRDILHAAQAEITRLMDEYAGQYNHTQPKQELEQKCAQLSDVRLTLKATESDLEKARVKAIALQQQLKAFEDTIEDDVEKPNEEGSDETGNLPGTSEEAITQDNDLDVVAVTVQPKRLPRGPMFVHERAEDAMQRTFNKDAMVWAMQQSIAETKTESRNNFPHLTPASKTSTTAVFTLSNVPVHVKIQPGKKCDRKDDGPEV</sequence>
<name>A0A6A5UKB7_9PLEO</name>
<keyword evidence="3" id="KW-1185">Reference proteome</keyword>
<feature type="region of interest" description="Disordered" evidence="1">
    <location>
        <begin position="1"/>
        <end position="24"/>
    </location>
</feature>
<reference evidence="2" key="1">
    <citation type="journal article" date="2020" name="Stud. Mycol.">
        <title>101 Dothideomycetes genomes: a test case for predicting lifestyles and emergence of pathogens.</title>
        <authorList>
            <person name="Haridas S."/>
            <person name="Albert R."/>
            <person name="Binder M."/>
            <person name="Bloem J."/>
            <person name="Labutti K."/>
            <person name="Salamov A."/>
            <person name="Andreopoulos B."/>
            <person name="Baker S."/>
            <person name="Barry K."/>
            <person name="Bills G."/>
            <person name="Bluhm B."/>
            <person name="Cannon C."/>
            <person name="Castanera R."/>
            <person name="Culley D."/>
            <person name="Daum C."/>
            <person name="Ezra D."/>
            <person name="Gonzalez J."/>
            <person name="Henrissat B."/>
            <person name="Kuo A."/>
            <person name="Liang C."/>
            <person name="Lipzen A."/>
            <person name="Lutzoni F."/>
            <person name="Magnuson J."/>
            <person name="Mondo S."/>
            <person name="Nolan M."/>
            <person name="Ohm R."/>
            <person name="Pangilinan J."/>
            <person name="Park H.-J."/>
            <person name="Ramirez L."/>
            <person name="Alfaro M."/>
            <person name="Sun H."/>
            <person name="Tritt A."/>
            <person name="Yoshinaga Y."/>
            <person name="Zwiers L.-H."/>
            <person name="Turgeon B."/>
            <person name="Goodwin S."/>
            <person name="Spatafora J."/>
            <person name="Crous P."/>
            <person name="Grigoriev I."/>
        </authorList>
    </citation>
    <scope>NUCLEOTIDE SEQUENCE</scope>
    <source>
        <strain evidence="2">CBS 107.79</strain>
    </source>
</reference>
<evidence type="ECO:0000313" key="2">
    <source>
        <dbReference type="EMBL" id="KAF1965663.1"/>
    </source>
</evidence>
<gene>
    <name evidence="2" type="ORF">BU23DRAFT_574706</name>
</gene>
<dbReference type="Proteomes" id="UP000800036">
    <property type="component" value="Unassembled WGS sequence"/>
</dbReference>
<feature type="compositionally biased region" description="Polar residues" evidence="1">
    <location>
        <begin position="190"/>
        <end position="202"/>
    </location>
</feature>
<evidence type="ECO:0000256" key="1">
    <source>
        <dbReference type="SAM" id="MobiDB-lite"/>
    </source>
</evidence>